<reference evidence="2 3" key="1">
    <citation type="submission" date="2018-02" db="EMBL/GenBank/DDBJ databases">
        <title>The genomes of Aspergillus section Nigri reveals drivers in fungal speciation.</title>
        <authorList>
            <consortium name="DOE Joint Genome Institute"/>
            <person name="Vesth T.C."/>
            <person name="Nybo J."/>
            <person name="Theobald S."/>
            <person name="Brandl J."/>
            <person name="Frisvad J.C."/>
            <person name="Nielsen K.F."/>
            <person name="Lyhne E.K."/>
            <person name="Kogle M.E."/>
            <person name="Kuo A."/>
            <person name="Riley R."/>
            <person name="Clum A."/>
            <person name="Nolan M."/>
            <person name="Lipzen A."/>
            <person name="Salamov A."/>
            <person name="Henrissat B."/>
            <person name="Wiebenga A."/>
            <person name="De vries R.P."/>
            <person name="Grigoriev I.V."/>
            <person name="Mortensen U.H."/>
            <person name="Andersen M.R."/>
            <person name="Baker S.E."/>
        </authorList>
    </citation>
    <scope>NUCLEOTIDE SEQUENCE [LARGE SCALE GENOMIC DNA]</scope>
    <source>
        <strain evidence="2 3">CBS 121593</strain>
    </source>
</reference>
<sequence>MIMRGVGGCLQSYSRYDSITMINIVCVTCLMILMRSKTGRIQYPETSLSPSKCLDTPSDLLHQYPNLRKRLVPHLRQPATRHSSFTSPPIFLNLTSNSRISLHCSIRFRLPAPADTAARASWTFGTSPAGNASGSSESTRGGDTPGGDLVTPEDVGDDFAMPMLGLSGLVGRVQDGWYSQVIPVMVVCGVDGDGEDGEGRRCSCLVLSDLADGGVGFSA</sequence>
<feature type="compositionally biased region" description="Polar residues" evidence="1">
    <location>
        <begin position="123"/>
        <end position="141"/>
    </location>
</feature>
<dbReference type="AlphaFoldDB" id="A0A395HE03"/>
<name>A0A395HE03_9EURO</name>
<dbReference type="RefSeq" id="XP_025580409.1">
    <property type="nucleotide sequence ID" value="XM_025724815.1"/>
</dbReference>
<dbReference type="GeneID" id="37229680"/>
<dbReference type="EMBL" id="KZ824419">
    <property type="protein sequence ID" value="RAL06082.1"/>
    <property type="molecule type" value="Genomic_DNA"/>
</dbReference>
<evidence type="ECO:0000313" key="3">
    <source>
        <dbReference type="Proteomes" id="UP000249402"/>
    </source>
</evidence>
<organism evidence="2 3">
    <name type="scientific">Aspergillus ibericus CBS 121593</name>
    <dbReference type="NCBI Taxonomy" id="1448316"/>
    <lineage>
        <taxon>Eukaryota</taxon>
        <taxon>Fungi</taxon>
        <taxon>Dikarya</taxon>
        <taxon>Ascomycota</taxon>
        <taxon>Pezizomycotina</taxon>
        <taxon>Eurotiomycetes</taxon>
        <taxon>Eurotiomycetidae</taxon>
        <taxon>Eurotiales</taxon>
        <taxon>Aspergillaceae</taxon>
        <taxon>Aspergillus</taxon>
        <taxon>Aspergillus subgen. Circumdati</taxon>
    </lineage>
</organism>
<dbReference type="VEuPathDB" id="FungiDB:BO80DRAFT_814"/>
<feature type="region of interest" description="Disordered" evidence="1">
    <location>
        <begin position="123"/>
        <end position="153"/>
    </location>
</feature>
<protein>
    <submittedName>
        <fullName evidence="2">Uncharacterized protein</fullName>
    </submittedName>
</protein>
<evidence type="ECO:0000256" key="1">
    <source>
        <dbReference type="SAM" id="MobiDB-lite"/>
    </source>
</evidence>
<keyword evidence="3" id="KW-1185">Reference proteome</keyword>
<accession>A0A395HE03</accession>
<evidence type="ECO:0000313" key="2">
    <source>
        <dbReference type="EMBL" id="RAL06082.1"/>
    </source>
</evidence>
<gene>
    <name evidence="2" type="ORF">BO80DRAFT_814</name>
</gene>
<dbReference type="Proteomes" id="UP000249402">
    <property type="component" value="Unassembled WGS sequence"/>
</dbReference>
<proteinExistence type="predicted"/>